<proteinExistence type="inferred from homology"/>
<feature type="region of interest" description="Disordered" evidence="7">
    <location>
        <begin position="103"/>
        <end position="151"/>
    </location>
</feature>
<dbReference type="GO" id="GO:0000398">
    <property type="term" value="P:mRNA splicing, via spliceosome"/>
    <property type="evidence" value="ECO:0007669"/>
    <property type="project" value="InterPro"/>
</dbReference>
<dbReference type="STRING" id="3088.A0A383W8Q8"/>
<evidence type="ECO:0000256" key="1">
    <source>
        <dbReference type="ARBA" id="ARBA00007747"/>
    </source>
</evidence>
<dbReference type="PANTHER" id="PTHR15608">
    <property type="entry name" value="SPLICING FACTOR U2AF-ASSOCIATED PROTEIN 2"/>
    <property type="match status" value="1"/>
</dbReference>
<feature type="compositionally biased region" description="Gly residues" evidence="7">
    <location>
        <begin position="110"/>
        <end position="140"/>
    </location>
</feature>
<keyword evidence="4 6" id="KW-0694">RNA-binding</keyword>
<evidence type="ECO:0000256" key="5">
    <source>
        <dbReference type="ARBA" id="ARBA00023187"/>
    </source>
</evidence>
<dbReference type="InterPro" id="IPR035979">
    <property type="entry name" value="RBD_domain_sf"/>
</dbReference>
<dbReference type="InterPro" id="IPR034393">
    <property type="entry name" value="TatSF1-like"/>
</dbReference>
<dbReference type="SMART" id="SM00360">
    <property type="entry name" value="RRM"/>
    <property type="match status" value="2"/>
</dbReference>
<evidence type="ECO:0000256" key="7">
    <source>
        <dbReference type="SAM" id="MobiDB-lite"/>
    </source>
</evidence>
<dbReference type="FunFam" id="3.30.70.330:FF:000329">
    <property type="entry name" value="splicing factor U2AF-associated protein 2"/>
    <property type="match status" value="1"/>
</dbReference>
<dbReference type="InterPro" id="IPR034392">
    <property type="entry name" value="TatSF1-like_RRM1"/>
</dbReference>
<reference evidence="9 10" key="1">
    <citation type="submission" date="2016-10" db="EMBL/GenBank/DDBJ databases">
        <authorList>
            <person name="Cai Z."/>
        </authorList>
    </citation>
    <scope>NUCLEOTIDE SEQUENCE [LARGE SCALE GENOMIC DNA]</scope>
</reference>
<dbReference type="InterPro" id="IPR012677">
    <property type="entry name" value="Nucleotide-bd_a/b_plait_sf"/>
</dbReference>
<sequence>MQLHRLQVNTSVYVTGLPDDTDVDEVAQHFARCGIIKLDDAGQPRIKLYRDRESGMLKGDGLVTYLKEPSVDIACQILDGAPLRAVGPPLSVTVARFEMKGQQYKDKKGGGGSNASKGGGNASKGSGGGRGGGRGGGKGGRGGKKKQFSQAEKQARKLGWGGFDDVLPPERVTVVLKGMFTLDEAAAGGDSFATELETDVAAECSKLGVVEKVRVFASHPQGIITVRFKQEEPAQACLGKMNGRFFGGHQIVAHMWDGFTSYHIKVKEQETAEEQAARLDAFARELEQQQHAAGAAAATADAAAADAAAADDAVAAVDGVAAAAADDMDVTEAGQAGEAAAPTEAS</sequence>
<accession>A0A383W8Q8</accession>
<organism evidence="9 10">
    <name type="scientific">Tetradesmus obliquus</name>
    <name type="common">Green alga</name>
    <name type="synonym">Acutodesmus obliquus</name>
    <dbReference type="NCBI Taxonomy" id="3088"/>
    <lineage>
        <taxon>Eukaryota</taxon>
        <taxon>Viridiplantae</taxon>
        <taxon>Chlorophyta</taxon>
        <taxon>core chlorophytes</taxon>
        <taxon>Chlorophyceae</taxon>
        <taxon>CS clade</taxon>
        <taxon>Sphaeropleales</taxon>
        <taxon>Scenedesmaceae</taxon>
        <taxon>Tetradesmus</taxon>
    </lineage>
</organism>
<dbReference type="GO" id="GO:0003723">
    <property type="term" value="F:RNA binding"/>
    <property type="evidence" value="ECO:0007669"/>
    <property type="project" value="UniProtKB-UniRule"/>
</dbReference>
<dbReference type="EMBL" id="FNXT01001184">
    <property type="protein sequence ID" value="SZX73076.1"/>
    <property type="molecule type" value="Genomic_DNA"/>
</dbReference>
<dbReference type="GO" id="GO:0005684">
    <property type="term" value="C:U2-type spliceosomal complex"/>
    <property type="evidence" value="ECO:0007669"/>
    <property type="project" value="TreeGrafter"/>
</dbReference>
<dbReference type="InterPro" id="IPR000504">
    <property type="entry name" value="RRM_dom"/>
</dbReference>
<dbReference type="PROSITE" id="PS50102">
    <property type="entry name" value="RRM"/>
    <property type="match status" value="1"/>
</dbReference>
<keyword evidence="5" id="KW-0508">mRNA splicing</keyword>
<dbReference type="CDD" id="cd12281">
    <property type="entry name" value="RRM1_TatSF1_like"/>
    <property type="match status" value="1"/>
</dbReference>
<evidence type="ECO:0000313" key="10">
    <source>
        <dbReference type="Proteomes" id="UP000256970"/>
    </source>
</evidence>
<evidence type="ECO:0000259" key="8">
    <source>
        <dbReference type="PROSITE" id="PS50102"/>
    </source>
</evidence>
<evidence type="ECO:0000256" key="4">
    <source>
        <dbReference type="ARBA" id="ARBA00022884"/>
    </source>
</evidence>
<comment type="similarity">
    <text evidence="1">Belongs to the HTATSF1 family.</text>
</comment>
<dbReference type="Pfam" id="PF00076">
    <property type="entry name" value="RRM_1"/>
    <property type="match status" value="1"/>
</dbReference>
<gene>
    <name evidence="9" type="ORF">BQ4739_LOCUS13195</name>
</gene>
<evidence type="ECO:0000313" key="9">
    <source>
        <dbReference type="EMBL" id="SZX73076.1"/>
    </source>
</evidence>
<protein>
    <recommendedName>
        <fullName evidence="8">RRM domain-containing protein</fullName>
    </recommendedName>
</protein>
<name>A0A383W8Q8_TETOB</name>
<dbReference type="PANTHER" id="PTHR15608:SF0">
    <property type="entry name" value="HIV TAT-SPECIFIC FACTOR 1"/>
    <property type="match status" value="1"/>
</dbReference>
<evidence type="ECO:0000256" key="6">
    <source>
        <dbReference type="PROSITE-ProRule" id="PRU00176"/>
    </source>
</evidence>
<dbReference type="AlphaFoldDB" id="A0A383W8Q8"/>
<keyword evidence="3" id="KW-0677">Repeat</keyword>
<keyword evidence="2" id="KW-0507">mRNA processing</keyword>
<feature type="domain" description="RRM" evidence="8">
    <location>
        <begin position="10"/>
        <end position="97"/>
    </location>
</feature>
<dbReference type="FunFam" id="3.30.70.330:FF:000105">
    <property type="entry name" value="HIV Tat-specific factor 1 homolog"/>
    <property type="match status" value="1"/>
</dbReference>
<evidence type="ECO:0000256" key="3">
    <source>
        <dbReference type="ARBA" id="ARBA00022737"/>
    </source>
</evidence>
<dbReference type="Gene3D" id="3.30.70.330">
    <property type="match status" value="2"/>
</dbReference>
<dbReference type="Proteomes" id="UP000256970">
    <property type="component" value="Unassembled WGS sequence"/>
</dbReference>
<evidence type="ECO:0000256" key="2">
    <source>
        <dbReference type="ARBA" id="ARBA00022664"/>
    </source>
</evidence>
<keyword evidence="10" id="KW-1185">Reference proteome</keyword>
<dbReference type="GO" id="GO:0005686">
    <property type="term" value="C:U2 snRNP"/>
    <property type="evidence" value="ECO:0007669"/>
    <property type="project" value="TreeGrafter"/>
</dbReference>
<dbReference type="CDD" id="cd12285">
    <property type="entry name" value="RRM3_RBM39_like"/>
    <property type="match status" value="1"/>
</dbReference>
<dbReference type="SUPFAM" id="SSF54928">
    <property type="entry name" value="RNA-binding domain, RBD"/>
    <property type="match status" value="1"/>
</dbReference>